<organism evidence="1 2">
    <name type="scientific">Gellertiella hungarica</name>
    <dbReference type="NCBI Taxonomy" id="1572859"/>
    <lineage>
        <taxon>Bacteria</taxon>
        <taxon>Pseudomonadati</taxon>
        <taxon>Pseudomonadota</taxon>
        <taxon>Alphaproteobacteria</taxon>
        <taxon>Hyphomicrobiales</taxon>
        <taxon>Rhizobiaceae</taxon>
        <taxon>Gellertiella</taxon>
    </lineage>
</organism>
<proteinExistence type="predicted"/>
<dbReference type="EMBL" id="JACIEZ010000009">
    <property type="protein sequence ID" value="MBB4066493.1"/>
    <property type="molecule type" value="Genomic_DNA"/>
</dbReference>
<accession>A0A7W6J804</accession>
<protein>
    <submittedName>
        <fullName evidence="1">Uncharacterized protein</fullName>
    </submittedName>
</protein>
<gene>
    <name evidence="1" type="ORF">GGR23_003708</name>
</gene>
<dbReference type="Proteomes" id="UP000528286">
    <property type="component" value="Unassembled WGS sequence"/>
</dbReference>
<name>A0A7W6J804_9HYPH</name>
<reference evidence="1 2" key="1">
    <citation type="submission" date="2020-08" db="EMBL/GenBank/DDBJ databases">
        <title>Genomic Encyclopedia of Type Strains, Phase IV (KMG-IV): sequencing the most valuable type-strain genomes for metagenomic binning, comparative biology and taxonomic classification.</title>
        <authorList>
            <person name="Goeker M."/>
        </authorList>
    </citation>
    <scope>NUCLEOTIDE SEQUENCE [LARGE SCALE GENOMIC DNA]</scope>
    <source>
        <strain evidence="1 2">DSM 29853</strain>
    </source>
</reference>
<sequence length="314" mass="34202">MSSSIDRRAVDLLLSIVESTDAKVAGAVLSDYHANSAGKLLAANVLRPDGHNAAAASLADFEDEPVSLIWSSERNGYGYFSPSAGWVGVPKERMGVYGVDFPVLFARLLVGLDIASRDGARVLVPRALWELGNTRIGRRPQRVPIWFARRLSDRKIWADVADTARRRPTPHVRILLTSTPSSRLHEPGLPGHLVVSIGDAIDFDDGMAVSPEILSALLDGTPAVSPHTPLSLSPSGQRLTIHGNVTIDLKSDIHIAIIRKLVEGHQDGRRFSARELLDHAHSSAKTLRQAFGAQRWADLEPYLKSENGLWGFAL</sequence>
<keyword evidence="2" id="KW-1185">Reference proteome</keyword>
<dbReference type="RefSeq" id="WP_183367756.1">
    <property type="nucleotide sequence ID" value="NZ_JACIEZ010000009.1"/>
</dbReference>
<evidence type="ECO:0000313" key="1">
    <source>
        <dbReference type="EMBL" id="MBB4066493.1"/>
    </source>
</evidence>
<evidence type="ECO:0000313" key="2">
    <source>
        <dbReference type="Proteomes" id="UP000528286"/>
    </source>
</evidence>
<comment type="caution">
    <text evidence="1">The sequence shown here is derived from an EMBL/GenBank/DDBJ whole genome shotgun (WGS) entry which is preliminary data.</text>
</comment>
<dbReference type="AlphaFoldDB" id="A0A7W6J804"/>